<dbReference type="InterPro" id="IPR026045">
    <property type="entry name" value="Ferric-bd"/>
</dbReference>
<dbReference type="GO" id="GO:0030288">
    <property type="term" value="C:outer membrane-bounded periplasmic space"/>
    <property type="evidence" value="ECO:0007669"/>
    <property type="project" value="TreeGrafter"/>
</dbReference>
<sequence>MKIKFSTLTLAFASAFVLGSCGGSQEETTASDQEVEAVQEELNIYTDRHYEVDRVLYDLFEAETGIKVNILPGNSEELLSRMKNEGDRGFADIYFTADVARLYQAQEAGFFQNSSSAVLDSIIPSYLREENGKWYGLTKRARIIAYAKDRVDTSMLSTYEDLANEKWQGKIAVRAANNVYNQSLLASIIANDGEEAALAWATAVVKNMYQEPSGNDRDQVKAVFAEKADVAIVNTYYVGKLLNSEDALEKEAGESVNIFFPNQKGRGTHINISGLGILNGAKHAENALKLIEFLAQEKAQEQLAQANYEFPVNKNVPASDLVQSWGTFKEDTLSLQKIGALNATAIQMFDKAGWK</sequence>
<dbReference type="PIRSF" id="PIRSF002825">
    <property type="entry name" value="CfbpA"/>
    <property type="match status" value="1"/>
</dbReference>
<dbReference type="Proteomes" id="UP000236454">
    <property type="component" value="Unassembled WGS sequence"/>
</dbReference>
<dbReference type="InterPro" id="IPR006059">
    <property type="entry name" value="SBP"/>
</dbReference>
<dbReference type="CDD" id="cd13542">
    <property type="entry name" value="PBP2_FutA1_ilke"/>
    <property type="match status" value="1"/>
</dbReference>
<evidence type="ECO:0000256" key="4">
    <source>
        <dbReference type="SAM" id="SignalP"/>
    </source>
</evidence>
<dbReference type="SUPFAM" id="SSF53850">
    <property type="entry name" value="Periplasmic binding protein-like II"/>
    <property type="match status" value="1"/>
</dbReference>
<dbReference type="AlphaFoldDB" id="A0A1I6YTQ2"/>
<accession>A0A1I6YTQ2</accession>
<keyword evidence="2 4" id="KW-0732">Signal</keyword>
<evidence type="ECO:0000256" key="3">
    <source>
        <dbReference type="PIRSR" id="PIRSR002825-1"/>
    </source>
</evidence>
<reference evidence="5 6" key="1">
    <citation type="submission" date="2016-10" db="EMBL/GenBank/DDBJ databases">
        <authorList>
            <person name="de Groot N.N."/>
        </authorList>
    </citation>
    <scope>NUCLEOTIDE SEQUENCE [LARGE SCALE GENOMIC DNA]</scope>
    <source>
        <strain evidence="5 6">CGMCC 1.7005</strain>
    </source>
</reference>
<dbReference type="PROSITE" id="PS51257">
    <property type="entry name" value="PROKAR_LIPOPROTEIN"/>
    <property type="match status" value="1"/>
</dbReference>
<proteinExistence type="inferred from homology"/>
<dbReference type="Gene3D" id="3.40.190.10">
    <property type="entry name" value="Periplasmic binding protein-like II"/>
    <property type="match status" value="2"/>
</dbReference>
<evidence type="ECO:0000256" key="1">
    <source>
        <dbReference type="ARBA" id="ARBA00008520"/>
    </source>
</evidence>
<dbReference type="STRING" id="477690.SAMN05216474_1169"/>
<keyword evidence="6" id="KW-1185">Reference proteome</keyword>
<feature type="signal peptide" evidence="4">
    <location>
        <begin position="1"/>
        <end position="19"/>
    </location>
</feature>
<evidence type="ECO:0000256" key="2">
    <source>
        <dbReference type="ARBA" id="ARBA00022729"/>
    </source>
</evidence>
<organism evidence="5 6">
    <name type="scientific">Lishizhenia tianjinensis</name>
    <dbReference type="NCBI Taxonomy" id="477690"/>
    <lineage>
        <taxon>Bacteria</taxon>
        <taxon>Pseudomonadati</taxon>
        <taxon>Bacteroidota</taxon>
        <taxon>Flavobacteriia</taxon>
        <taxon>Flavobacteriales</taxon>
        <taxon>Crocinitomicaceae</taxon>
        <taxon>Lishizhenia</taxon>
    </lineage>
</organism>
<dbReference type="Pfam" id="PF13416">
    <property type="entry name" value="SBP_bac_8"/>
    <property type="match status" value="1"/>
</dbReference>
<keyword evidence="3" id="KW-0408">Iron</keyword>
<dbReference type="RefSeq" id="WP_090247618.1">
    <property type="nucleotide sequence ID" value="NZ_FPAS01000001.1"/>
</dbReference>
<dbReference type="PANTHER" id="PTHR30006:SF15">
    <property type="entry name" value="IRON-UTILIZATION PERIPLASMIC PROTEIN"/>
    <property type="match status" value="1"/>
</dbReference>
<evidence type="ECO:0000313" key="6">
    <source>
        <dbReference type="Proteomes" id="UP000236454"/>
    </source>
</evidence>
<feature type="binding site" evidence="3">
    <location>
        <position position="236"/>
    </location>
    <ligand>
        <name>Fe cation</name>
        <dbReference type="ChEBI" id="CHEBI:24875"/>
    </ligand>
</feature>
<gene>
    <name evidence="5" type="ORF">SAMN05216474_1169</name>
</gene>
<comment type="similarity">
    <text evidence="1">Belongs to the bacterial solute-binding protein 1 family.</text>
</comment>
<dbReference type="OrthoDB" id="9769319at2"/>
<protein>
    <submittedName>
        <fullName evidence="5">Iron(III) transport system substrate-binding protein</fullName>
    </submittedName>
</protein>
<dbReference type="EMBL" id="FPAS01000001">
    <property type="protein sequence ID" value="SFT53844.1"/>
    <property type="molecule type" value="Genomic_DNA"/>
</dbReference>
<name>A0A1I6YTQ2_9FLAO</name>
<feature type="binding site" evidence="3">
    <location>
        <position position="237"/>
    </location>
    <ligand>
        <name>Fe cation</name>
        <dbReference type="ChEBI" id="CHEBI:24875"/>
    </ligand>
</feature>
<dbReference type="GO" id="GO:0046872">
    <property type="term" value="F:metal ion binding"/>
    <property type="evidence" value="ECO:0007669"/>
    <property type="project" value="UniProtKB-KW"/>
</dbReference>
<keyword evidence="3" id="KW-0479">Metal-binding</keyword>
<feature type="binding site" evidence="3">
    <location>
        <position position="49"/>
    </location>
    <ligand>
        <name>Fe cation</name>
        <dbReference type="ChEBI" id="CHEBI:24875"/>
    </ligand>
</feature>
<feature type="chain" id="PRO_5014880212" evidence="4">
    <location>
        <begin position="20"/>
        <end position="355"/>
    </location>
</feature>
<dbReference type="PANTHER" id="PTHR30006">
    <property type="entry name" value="THIAMINE-BINDING PERIPLASMIC PROTEIN-RELATED"/>
    <property type="match status" value="1"/>
</dbReference>
<evidence type="ECO:0000313" key="5">
    <source>
        <dbReference type="EMBL" id="SFT53844.1"/>
    </source>
</evidence>